<protein>
    <recommendedName>
        <fullName evidence="5">Glutathione peroxidase</fullName>
    </recommendedName>
</protein>
<dbReference type="SUPFAM" id="SSF52833">
    <property type="entry name" value="Thioredoxin-like"/>
    <property type="match status" value="1"/>
</dbReference>
<dbReference type="InterPro" id="IPR036249">
    <property type="entry name" value="Thioredoxin-like_sf"/>
</dbReference>
<evidence type="ECO:0000313" key="6">
    <source>
        <dbReference type="EMBL" id="ACM09515.1"/>
    </source>
</evidence>
<dbReference type="PROSITE" id="PS51355">
    <property type="entry name" value="GLUTATHIONE_PEROXID_3"/>
    <property type="match status" value="1"/>
</dbReference>
<sequence length="174" mass="19780">MGDSTSNQTIYDFTVKSIDGEDVSMSKYQGFVMLIVNVASKCGLTKKNYADLNEIYSTRKDKPFKILAFPCNQFMSQESGTNEEIKCHIRDNIKAEFDVFEKIDVNGKNAHPLYVFLKKKLPGFLNDSIKWNFTKFLIDHNGVAVRRYSPNTDPSSFVNDIDELISKTAADPKE</sequence>
<dbReference type="AlphaFoldDB" id="B9EPR8"/>
<proteinExistence type="evidence at transcript level"/>
<dbReference type="KEGG" id="sasa:100286663"/>
<reference evidence="6" key="1">
    <citation type="submission" date="2009-01" db="EMBL/GenBank/DDBJ databases">
        <authorList>
            <consortium name="cGRASP (B.F. Koop &amp; W.S. Davidson)"/>
            <person name="Leong J."/>
            <person name="von Schalburg K."/>
            <person name="Cooper G."/>
            <person name="Moore R."/>
            <person name="Holt R."/>
            <person name="Davidson W.S."/>
            <person name="Koop B.F."/>
        </authorList>
    </citation>
    <scope>NUCLEOTIDE SEQUENCE</scope>
    <source>
        <tissue evidence="6">Thymus</tissue>
    </source>
</reference>
<dbReference type="GO" id="GO:0004601">
    <property type="term" value="F:peroxidase activity"/>
    <property type="evidence" value="ECO:0007669"/>
    <property type="project" value="UniProtKB-KW"/>
</dbReference>
<dbReference type="CTD" id="2879"/>
<dbReference type="CDD" id="cd00340">
    <property type="entry name" value="GSH_Peroxidase"/>
    <property type="match status" value="1"/>
</dbReference>
<dbReference type="PANTHER" id="PTHR11592:SF78">
    <property type="entry name" value="GLUTATHIONE PEROXIDASE"/>
    <property type="match status" value="1"/>
</dbReference>
<dbReference type="RefSeq" id="NP_001140075.1">
    <property type="nucleotide sequence ID" value="NM_001146603.1"/>
</dbReference>
<keyword evidence="2 5" id="KW-0575">Peroxidase</keyword>
<organism evidence="6">
    <name type="scientific">Salmo salar</name>
    <name type="common">Atlantic salmon</name>
    <dbReference type="NCBI Taxonomy" id="8030"/>
    <lineage>
        <taxon>Eukaryota</taxon>
        <taxon>Metazoa</taxon>
        <taxon>Chordata</taxon>
        <taxon>Craniata</taxon>
        <taxon>Vertebrata</taxon>
        <taxon>Euteleostomi</taxon>
        <taxon>Actinopterygii</taxon>
        <taxon>Neopterygii</taxon>
        <taxon>Teleostei</taxon>
        <taxon>Protacanthopterygii</taxon>
        <taxon>Salmoniformes</taxon>
        <taxon>Salmonidae</taxon>
        <taxon>Salmoninae</taxon>
        <taxon>Salmo</taxon>
    </lineage>
</organism>
<dbReference type="PRINTS" id="PR01011">
    <property type="entry name" value="GLUTPROXDASE"/>
</dbReference>
<dbReference type="PIRSF" id="PIRSF000303">
    <property type="entry name" value="Glutathion_perox"/>
    <property type="match status" value="1"/>
</dbReference>
<accession>B9EPR8</accession>
<dbReference type="InterPro" id="IPR029759">
    <property type="entry name" value="GPX_AS"/>
</dbReference>
<comment type="similarity">
    <text evidence="1 5">Belongs to the glutathione peroxidase family.</text>
</comment>
<evidence type="ECO:0000256" key="1">
    <source>
        <dbReference type="ARBA" id="ARBA00006926"/>
    </source>
</evidence>
<dbReference type="PROSITE" id="PS00763">
    <property type="entry name" value="GLUTATHIONE_PEROXID_2"/>
    <property type="match status" value="1"/>
</dbReference>
<evidence type="ECO:0000256" key="2">
    <source>
        <dbReference type="ARBA" id="ARBA00022559"/>
    </source>
</evidence>
<gene>
    <name evidence="6" type="primary">GPX4</name>
</gene>
<dbReference type="FunFam" id="3.40.30.10:FF:000025">
    <property type="entry name" value="Glutathione peroxidase"/>
    <property type="match status" value="1"/>
</dbReference>
<evidence type="ECO:0000256" key="4">
    <source>
        <dbReference type="PIRSR" id="PIRSR000303-1"/>
    </source>
</evidence>
<dbReference type="Gene3D" id="3.40.30.10">
    <property type="entry name" value="Glutaredoxin"/>
    <property type="match status" value="1"/>
</dbReference>
<reference evidence="6" key="2">
    <citation type="journal article" date="2010" name="BMC Genomics">
        <title>Salmo salar and Esox lucius full-length cDNA sequences reveal changes in evolutionary pressures on a post-tetraploidization genome.</title>
        <authorList>
            <person name="Leong J.S."/>
            <person name="Jantzen S.G."/>
            <person name="von Schalburg K.R."/>
            <person name="Cooper G.A."/>
            <person name="Messmer A.M."/>
            <person name="Liao N.Y."/>
            <person name="Munro S."/>
            <person name="Moore R."/>
            <person name="Holt R.A."/>
            <person name="Jones S.J."/>
            <person name="Davidson W.S."/>
            <person name="Koop B.F."/>
        </authorList>
    </citation>
    <scope>NUCLEOTIDE SEQUENCE</scope>
    <source>
        <tissue evidence="6">Thymus</tissue>
    </source>
</reference>
<dbReference type="InterPro" id="IPR000889">
    <property type="entry name" value="Glutathione_peroxidase"/>
</dbReference>
<keyword evidence="3 5" id="KW-0560">Oxidoreductase</keyword>
<dbReference type="Pfam" id="PF00255">
    <property type="entry name" value="GSHPx"/>
    <property type="match status" value="1"/>
</dbReference>
<dbReference type="PROSITE" id="PS00460">
    <property type="entry name" value="GLUTATHIONE_PEROXID_1"/>
    <property type="match status" value="1"/>
</dbReference>
<evidence type="ECO:0000256" key="5">
    <source>
        <dbReference type="RuleBase" id="RU000499"/>
    </source>
</evidence>
<dbReference type="GeneID" id="100286663"/>
<dbReference type="GO" id="GO:0006979">
    <property type="term" value="P:response to oxidative stress"/>
    <property type="evidence" value="ECO:0007669"/>
    <property type="project" value="InterPro"/>
</dbReference>
<dbReference type="InterPro" id="IPR029760">
    <property type="entry name" value="GPX_CS"/>
</dbReference>
<evidence type="ECO:0000256" key="3">
    <source>
        <dbReference type="ARBA" id="ARBA00023002"/>
    </source>
</evidence>
<dbReference type="EMBL" id="BT057643">
    <property type="protein sequence ID" value="ACM09515.1"/>
    <property type="molecule type" value="mRNA"/>
</dbReference>
<reference evidence="6" key="3">
    <citation type="submission" date="2010-08" db="EMBL/GenBank/DDBJ databases">
        <authorList>
            <consortium name="cGRASP (B.F. Koop &amp; W.S. Davidson)"/>
        </authorList>
    </citation>
    <scope>NUCLEOTIDE SEQUENCE</scope>
    <source>
        <tissue evidence="6">Thymus</tissue>
    </source>
</reference>
<feature type="active site" evidence="4">
    <location>
        <position position="42"/>
    </location>
</feature>
<dbReference type="PANTHER" id="PTHR11592">
    <property type="entry name" value="GLUTATHIONE PEROXIDASE"/>
    <property type="match status" value="1"/>
</dbReference>
<name>B9EPR8_SALSA</name>